<protein>
    <submittedName>
        <fullName evidence="4">Acyltransferase family protein</fullName>
        <ecNumber evidence="4">2.3.-.-</ecNumber>
    </submittedName>
</protein>
<keyword evidence="4" id="KW-0808">Transferase</keyword>
<dbReference type="InterPro" id="IPR002656">
    <property type="entry name" value="Acyl_transf_3_dom"/>
</dbReference>
<feature type="transmembrane region" description="Helical" evidence="2">
    <location>
        <begin position="12"/>
        <end position="31"/>
    </location>
</feature>
<comment type="caution">
    <text evidence="4">The sequence shown here is derived from an EMBL/GenBank/DDBJ whole genome shotgun (WGS) entry which is preliminary data.</text>
</comment>
<name>A0ABW1NMT5_9ACTN</name>
<feature type="transmembrane region" description="Helical" evidence="2">
    <location>
        <begin position="134"/>
        <end position="159"/>
    </location>
</feature>
<evidence type="ECO:0000256" key="2">
    <source>
        <dbReference type="SAM" id="Phobius"/>
    </source>
</evidence>
<feature type="transmembrane region" description="Helical" evidence="2">
    <location>
        <begin position="171"/>
        <end position="190"/>
    </location>
</feature>
<accession>A0ABW1NMT5</accession>
<evidence type="ECO:0000313" key="5">
    <source>
        <dbReference type="Proteomes" id="UP001596137"/>
    </source>
</evidence>
<feature type="transmembrane region" description="Helical" evidence="2">
    <location>
        <begin position="210"/>
        <end position="234"/>
    </location>
</feature>
<feature type="transmembrane region" description="Helical" evidence="2">
    <location>
        <begin position="266"/>
        <end position="286"/>
    </location>
</feature>
<keyword evidence="5" id="KW-1185">Reference proteome</keyword>
<keyword evidence="2" id="KW-1133">Transmembrane helix</keyword>
<feature type="transmembrane region" description="Helical" evidence="2">
    <location>
        <begin position="331"/>
        <end position="353"/>
    </location>
</feature>
<organism evidence="4 5">
    <name type="scientific">Sphaerisporangium aureirubrum</name>
    <dbReference type="NCBI Taxonomy" id="1544736"/>
    <lineage>
        <taxon>Bacteria</taxon>
        <taxon>Bacillati</taxon>
        <taxon>Actinomycetota</taxon>
        <taxon>Actinomycetes</taxon>
        <taxon>Streptosporangiales</taxon>
        <taxon>Streptosporangiaceae</taxon>
        <taxon>Sphaerisporangium</taxon>
    </lineage>
</organism>
<keyword evidence="2" id="KW-0812">Transmembrane</keyword>
<sequence>MNEPRQDLPALTGMRIIAALLVFLCHAVYPMTTGNQTPTPPFADPGITENLIWFFSPGGSIGVSFFFILSGFVITWSWRPGRGTGSYLRRRVVKIMPNHVVTWALAMLLFAAAFTPNYGLPNLFLFNAWSSDPMWWGGANMPAWSLCSEILFYLLFPLLIIPIRKIADNRLWLWAGIVVAAMALTCVATLTLLPGEPRFPGEPLALPQFWFIYMFPPVRLFEFVLGMVLARIVLQGRWPRLGVTPVVLLLVVAYAATLTVPSPWSLTLVTAVPFGLAIGTFATANLRGKRTLLGTRPMVWLGNVSFGFYMTQAIVLYWLSPTLLPGASYGVLGGTLLIIGLTAVNVVAGWLLYKLVEQPAMRHWSRSKKSPPPAPRHRVEDTSLTDVPA</sequence>
<dbReference type="EC" id="2.3.-.-" evidence="4"/>
<dbReference type="InterPro" id="IPR050879">
    <property type="entry name" value="Acyltransferase_3"/>
</dbReference>
<keyword evidence="4" id="KW-0012">Acyltransferase</keyword>
<dbReference type="RefSeq" id="WP_380758030.1">
    <property type="nucleotide sequence ID" value="NZ_JBHSRF010000047.1"/>
</dbReference>
<gene>
    <name evidence="4" type="ORF">ACFP1K_26280</name>
</gene>
<dbReference type="Proteomes" id="UP001596137">
    <property type="component" value="Unassembled WGS sequence"/>
</dbReference>
<feature type="transmembrane region" description="Helical" evidence="2">
    <location>
        <begin position="51"/>
        <end position="74"/>
    </location>
</feature>
<dbReference type="PANTHER" id="PTHR23028">
    <property type="entry name" value="ACETYLTRANSFERASE"/>
    <property type="match status" value="1"/>
</dbReference>
<feature type="transmembrane region" description="Helical" evidence="2">
    <location>
        <begin position="241"/>
        <end position="260"/>
    </location>
</feature>
<keyword evidence="2" id="KW-0472">Membrane</keyword>
<dbReference type="PANTHER" id="PTHR23028:SF53">
    <property type="entry name" value="ACYL_TRANSF_3 DOMAIN-CONTAINING PROTEIN"/>
    <property type="match status" value="1"/>
</dbReference>
<feature type="transmembrane region" description="Helical" evidence="2">
    <location>
        <begin position="298"/>
        <end position="319"/>
    </location>
</feature>
<feature type="region of interest" description="Disordered" evidence="1">
    <location>
        <begin position="364"/>
        <end position="389"/>
    </location>
</feature>
<dbReference type="Pfam" id="PF01757">
    <property type="entry name" value="Acyl_transf_3"/>
    <property type="match status" value="1"/>
</dbReference>
<evidence type="ECO:0000313" key="4">
    <source>
        <dbReference type="EMBL" id="MFC6084694.1"/>
    </source>
</evidence>
<feature type="domain" description="Acyltransferase 3" evidence="3">
    <location>
        <begin position="10"/>
        <end position="353"/>
    </location>
</feature>
<proteinExistence type="predicted"/>
<reference evidence="5" key="1">
    <citation type="journal article" date="2019" name="Int. J. Syst. Evol. Microbiol.">
        <title>The Global Catalogue of Microorganisms (GCM) 10K type strain sequencing project: providing services to taxonomists for standard genome sequencing and annotation.</title>
        <authorList>
            <consortium name="The Broad Institute Genomics Platform"/>
            <consortium name="The Broad Institute Genome Sequencing Center for Infectious Disease"/>
            <person name="Wu L."/>
            <person name="Ma J."/>
        </authorList>
    </citation>
    <scope>NUCLEOTIDE SEQUENCE [LARGE SCALE GENOMIC DNA]</scope>
    <source>
        <strain evidence="5">JCM 30346</strain>
    </source>
</reference>
<evidence type="ECO:0000259" key="3">
    <source>
        <dbReference type="Pfam" id="PF01757"/>
    </source>
</evidence>
<feature type="transmembrane region" description="Helical" evidence="2">
    <location>
        <begin position="95"/>
        <end position="114"/>
    </location>
</feature>
<evidence type="ECO:0000256" key="1">
    <source>
        <dbReference type="SAM" id="MobiDB-lite"/>
    </source>
</evidence>
<dbReference type="GO" id="GO:0016746">
    <property type="term" value="F:acyltransferase activity"/>
    <property type="evidence" value="ECO:0007669"/>
    <property type="project" value="UniProtKB-KW"/>
</dbReference>
<dbReference type="EMBL" id="JBHSRF010000047">
    <property type="protein sequence ID" value="MFC6084694.1"/>
    <property type="molecule type" value="Genomic_DNA"/>
</dbReference>